<dbReference type="Proteomes" id="UP000324800">
    <property type="component" value="Unassembled WGS sequence"/>
</dbReference>
<organism evidence="2 3">
    <name type="scientific">Streblomastix strix</name>
    <dbReference type="NCBI Taxonomy" id="222440"/>
    <lineage>
        <taxon>Eukaryota</taxon>
        <taxon>Metamonada</taxon>
        <taxon>Preaxostyla</taxon>
        <taxon>Oxymonadida</taxon>
        <taxon>Streblomastigidae</taxon>
        <taxon>Streblomastix</taxon>
    </lineage>
</organism>
<reference evidence="2 3" key="1">
    <citation type="submission" date="2019-03" db="EMBL/GenBank/DDBJ databases">
        <title>Single cell metagenomics reveals metabolic interactions within the superorganism composed of flagellate Streblomastix strix and complex community of Bacteroidetes bacteria on its surface.</title>
        <authorList>
            <person name="Treitli S.C."/>
            <person name="Kolisko M."/>
            <person name="Husnik F."/>
            <person name="Keeling P."/>
            <person name="Hampl V."/>
        </authorList>
    </citation>
    <scope>NUCLEOTIDE SEQUENCE [LARGE SCALE GENOMIC DNA]</scope>
    <source>
        <strain evidence="2">ST1C</strain>
    </source>
</reference>
<evidence type="ECO:0000313" key="3">
    <source>
        <dbReference type="Proteomes" id="UP000324800"/>
    </source>
</evidence>
<evidence type="ECO:0000256" key="1">
    <source>
        <dbReference type="SAM" id="Phobius"/>
    </source>
</evidence>
<accession>A0A5J4VB05</accession>
<keyword evidence="1" id="KW-0472">Membrane</keyword>
<protein>
    <submittedName>
        <fullName evidence="2">Uncharacterized protein</fullName>
    </submittedName>
</protein>
<dbReference type="AlphaFoldDB" id="A0A5J4VB05"/>
<dbReference type="EMBL" id="SNRW01008325">
    <property type="protein sequence ID" value="KAA6379699.1"/>
    <property type="molecule type" value="Genomic_DNA"/>
</dbReference>
<name>A0A5J4VB05_9EUKA</name>
<feature type="transmembrane region" description="Helical" evidence="1">
    <location>
        <begin position="49"/>
        <end position="74"/>
    </location>
</feature>
<evidence type="ECO:0000313" key="2">
    <source>
        <dbReference type="EMBL" id="KAA6379699.1"/>
    </source>
</evidence>
<keyword evidence="1" id="KW-0812">Transmembrane</keyword>
<proteinExistence type="predicted"/>
<keyword evidence="1" id="KW-1133">Transmembrane helix</keyword>
<gene>
    <name evidence="2" type="ORF">EZS28_024774</name>
</gene>
<comment type="caution">
    <text evidence="2">The sequence shown here is derived from an EMBL/GenBank/DDBJ whole genome shotgun (WGS) entry which is preliminary data.</text>
</comment>
<sequence>MLDQKAGWPAELGAGGVNKLDYQVYCSPKVGGLKVGSTRTDLVTENLKIVVLLGICQILGMVTISKVMVSIILYKIVI</sequence>